<organism evidence="1 2">
    <name type="scientific">Striga asiatica</name>
    <name type="common">Asiatic witchweed</name>
    <name type="synonym">Buchnera asiatica</name>
    <dbReference type="NCBI Taxonomy" id="4170"/>
    <lineage>
        <taxon>Eukaryota</taxon>
        <taxon>Viridiplantae</taxon>
        <taxon>Streptophyta</taxon>
        <taxon>Embryophyta</taxon>
        <taxon>Tracheophyta</taxon>
        <taxon>Spermatophyta</taxon>
        <taxon>Magnoliopsida</taxon>
        <taxon>eudicotyledons</taxon>
        <taxon>Gunneridae</taxon>
        <taxon>Pentapetalae</taxon>
        <taxon>asterids</taxon>
        <taxon>lamiids</taxon>
        <taxon>Lamiales</taxon>
        <taxon>Orobanchaceae</taxon>
        <taxon>Buchnereae</taxon>
        <taxon>Striga</taxon>
    </lineage>
</organism>
<gene>
    <name evidence="1" type="ORF">STAS_14669</name>
</gene>
<dbReference type="Proteomes" id="UP000325081">
    <property type="component" value="Unassembled WGS sequence"/>
</dbReference>
<sequence>MSIPEVKSTFRGLKTAIQSRMKGKISGKDQNRQGLVPRVTDKRSMTCDRRNETWARVKGEELARNGNNGKNDSCWKSYLWMMDPWLPGKLIEQSLRGQLNE</sequence>
<name>A0A5A7PZ53_STRAF</name>
<evidence type="ECO:0000313" key="1">
    <source>
        <dbReference type="EMBL" id="GER38179.1"/>
    </source>
</evidence>
<dbReference type="EMBL" id="BKCP01005461">
    <property type="protein sequence ID" value="GER38179.1"/>
    <property type="molecule type" value="Genomic_DNA"/>
</dbReference>
<accession>A0A5A7PZ53</accession>
<evidence type="ECO:0000313" key="2">
    <source>
        <dbReference type="Proteomes" id="UP000325081"/>
    </source>
</evidence>
<proteinExistence type="predicted"/>
<protein>
    <submittedName>
        <fullName evidence="1">Thalianol synthase 1</fullName>
    </submittedName>
</protein>
<dbReference type="AlphaFoldDB" id="A0A5A7PZ53"/>
<comment type="caution">
    <text evidence="1">The sequence shown here is derived from an EMBL/GenBank/DDBJ whole genome shotgun (WGS) entry which is preliminary data.</text>
</comment>
<reference evidence="2" key="1">
    <citation type="journal article" date="2019" name="Curr. Biol.">
        <title>Genome Sequence of Striga asiatica Provides Insight into the Evolution of Plant Parasitism.</title>
        <authorList>
            <person name="Yoshida S."/>
            <person name="Kim S."/>
            <person name="Wafula E.K."/>
            <person name="Tanskanen J."/>
            <person name="Kim Y.M."/>
            <person name="Honaas L."/>
            <person name="Yang Z."/>
            <person name="Spallek T."/>
            <person name="Conn C.E."/>
            <person name="Ichihashi Y."/>
            <person name="Cheong K."/>
            <person name="Cui S."/>
            <person name="Der J.P."/>
            <person name="Gundlach H."/>
            <person name="Jiao Y."/>
            <person name="Hori C."/>
            <person name="Ishida J.K."/>
            <person name="Kasahara H."/>
            <person name="Kiba T."/>
            <person name="Kim M.S."/>
            <person name="Koo N."/>
            <person name="Laohavisit A."/>
            <person name="Lee Y.H."/>
            <person name="Lumba S."/>
            <person name="McCourt P."/>
            <person name="Mortimer J.C."/>
            <person name="Mutuku J.M."/>
            <person name="Nomura T."/>
            <person name="Sasaki-Sekimoto Y."/>
            <person name="Seto Y."/>
            <person name="Wang Y."/>
            <person name="Wakatake T."/>
            <person name="Sakakibara H."/>
            <person name="Demura T."/>
            <person name="Yamaguchi S."/>
            <person name="Yoneyama K."/>
            <person name="Manabe R.I."/>
            <person name="Nelson D.C."/>
            <person name="Schulman A.H."/>
            <person name="Timko M.P."/>
            <person name="dePamphilis C.W."/>
            <person name="Choi D."/>
            <person name="Shirasu K."/>
        </authorList>
    </citation>
    <scope>NUCLEOTIDE SEQUENCE [LARGE SCALE GENOMIC DNA]</scope>
    <source>
        <strain evidence="2">cv. UVA1</strain>
    </source>
</reference>
<keyword evidence="2" id="KW-1185">Reference proteome</keyword>